<comment type="caution">
    <text evidence="2">The sequence shown here is derived from an EMBL/GenBank/DDBJ whole genome shotgun (WGS) entry which is preliminary data.</text>
</comment>
<gene>
    <name evidence="2" type="ORF">PHLCEN_2v536</name>
</gene>
<keyword evidence="1" id="KW-1133">Transmembrane helix</keyword>
<accession>A0A2R6S5W4</accession>
<evidence type="ECO:0000313" key="2">
    <source>
        <dbReference type="EMBL" id="PSS37609.1"/>
    </source>
</evidence>
<reference evidence="2 3" key="1">
    <citation type="submission" date="2018-02" db="EMBL/GenBank/DDBJ databases">
        <title>Genome sequence of the basidiomycete white-rot fungus Phlebia centrifuga.</title>
        <authorList>
            <person name="Granchi Z."/>
            <person name="Peng M."/>
            <person name="de Vries R.P."/>
            <person name="Hilden K."/>
            <person name="Makela M.R."/>
            <person name="Grigoriev I."/>
            <person name="Riley R."/>
        </authorList>
    </citation>
    <scope>NUCLEOTIDE SEQUENCE [LARGE SCALE GENOMIC DNA]</scope>
    <source>
        <strain evidence="2 3">FBCC195</strain>
    </source>
</reference>
<dbReference type="OrthoDB" id="264354at2759"/>
<dbReference type="EMBL" id="MLYV02000034">
    <property type="protein sequence ID" value="PSS37609.1"/>
    <property type="molecule type" value="Genomic_DNA"/>
</dbReference>
<keyword evidence="3" id="KW-1185">Reference proteome</keyword>
<feature type="transmembrane region" description="Helical" evidence="1">
    <location>
        <begin position="92"/>
        <end position="110"/>
    </location>
</feature>
<protein>
    <submittedName>
        <fullName evidence="2">Uncharacterized protein</fullName>
    </submittedName>
</protein>
<dbReference type="Proteomes" id="UP000186601">
    <property type="component" value="Unassembled WGS sequence"/>
</dbReference>
<feature type="transmembrane region" description="Helical" evidence="1">
    <location>
        <begin position="51"/>
        <end position="72"/>
    </location>
</feature>
<sequence>METFRDVLRTAVCALTDAPCEEVILSARTRRVRARVQKAPPTLLNRFVRRLLLGLPTVGAGSILNMLFTLPIPFTHWIRVRLRRGSRSSSDITTLILLAVIIIGAMRALFKVYRLTEKVVHRVLLRAEDAILEVS</sequence>
<dbReference type="AlphaFoldDB" id="A0A2R6S5W4"/>
<evidence type="ECO:0000256" key="1">
    <source>
        <dbReference type="SAM" id="Phobius"/>
    </source>
</evidence>
<proteinExistence type="predicted"/>
<keyword evidence="1" id="KW-0472">Membrane</keyword>
<dbReference type="STRING" id="98765.A0A2R6S5W4"/>
<evidence type="ECO:0000313" key="3">
    <source>
        <dbReference type="Proteomes" id="UP000186601"/>
    </source>
</evidence>
<keyword evidence="1" id="KW-0812">Transmembrane</keyword>
<organism evidence="2 3">
    <name type="scientific">Hermanssonia centrifuga</name>
    <dbReference type="NCBI Taxonomy" id="98765"/>
    <lineage>
        <taxon>Eukaryota</taxon>
        <taxon>Fungi</taxon>
        <taxon>Dikarya</taxon>
        <taxon>Basidiomycota</taxon>
        <taxon>Agaricomycotina</taxon>
        <taxon>Agaricomycetes</taxon>
        <taxon>Polyporales</taxon>
        <taxon>Meruliaceae</taxon>
        <taxon>Hermanssonia</taxon>
    </lineage>
</organism>
<name>A0A2R6S5W4_9APHY</name>